<feature type="region of interest" description="Disordered" evidence="2">
    <location>
        <begin position="7491"/>
        <end position="7522"/>
    </location>
</feature>
<dbReference type="SUPFAM" id="SSF49899">
    <property type="entry name" value="Concanavalin A-like lectins/glucanases"/>
    <property type="match status" value="1"/>
</dbReference>
<dbReference type="InterPro" id="IPR017868">
    <property type="entry name" value="Filamin/ABP280_repeat-like"/>
</dbReference>
<reference evidence="5 6" key="1">
    <citation type="journal article" date="2006" name="Science">
        <title>Phytophthora genome sequences uncover evolutionary origins and mechanisms of pathogenesis.</title>
        <authorList>
            <person name="Tyler B.M."/>
            <person name="Tripathy S."/>
            <person name="Zhang X."/>
            <person name="Dehal P."/>
            <person name="Jiang R.H."/>
            <person name="Aerts A."/>
            <person name="Arredondo F.D."/>
            <person name="Baxter L."/>
            <person name="Bensasson D."/>
            <person name="Beynon J.L."/>
            <person name="Chapman J."/>
            <person name="Damasceno C.M."/>
            <person name="Dorrance A.E."/>
            <person name="Dou D."/>
            <person name="Dickerman A.W."/>
            <person name="Dubchak I.L."/>
            <person name="Garbelotto M."/>
            <person name="Gijzen M."/>
            <person name="Gordon S.G."/>
            <person name="Govers F."/>
            <person name="Grunwald N.J."/>
            <person name="Huang W."/>
            <person name="Ivors K.L."/>
            <person name="Jones R.W."/>
            <person name="Kamoun S."/>
            <person name="Krampis K."/>
            <person name="Lamour K.H."/>
            <person name="Lee M.K."/>
            <person name="McDonald W.H."/>
            <person name="Medina M."/>
            <person name="Meijer H.J."/>
            <person name="Nordberg E.K."/>
            <person name="Maclean D.J."/>
            <person name="Ospina-Giraldo M.D."/>
            <person name="Morris P.F."/>
            <person name="Phuntumart V."/>
            <person name="Putnam N.H."/>
            <person name="Rash S."/>
            <person name="Rose J.K."/>
            <person name="Sakihama Y."/>
            <person name="Salamov A.A."/>
            <person name="Savidor A."/>
            <person name="Scheuring C.F."/>
            <person name="Smith B.M."/>
            <person name="Sobral B.W."/>
            <person name="Terry A."/>
            <person name="Torto-Alalibo T.A."/>
            <person name="Win J."/>
            <person name="Xu Z."/>
            <person name="Zhang H."/>
            <person name="Grigoriev I.V."/>
            <person name="Rokhsar D.S."/>
            <person name="Boore J.L."/>
        </authorList>
    </citation>
    <scope>NUCLEOTIDE SEQUENCE [LARGE SCALE GENOMIC DNA]</scope>
    <source>
        <strain evidence="5 6">P6497</strain>
    </source>
</reference>
<feature type="domain" description="IPT/TIG" evidence="4">
    <location>
        <begin position="3090"/>
        <end position="3173"/>
    </location>
</feature>
<dbReference type="RefSeq" id="XP_009520035.1">
    <property type="nucleotide sequence ID" value="XM_009521740.1"/>
</dbReference>
<feature type="domain" description="IPT/TIG" evidence="4">
    <location>
        <begin position="1579"/>
        <end position="1664"/>
    </location>
</feature>
<dbReference type="Gene3D" id="2.60.40.10">
    <property type="entry name" value="Immunoglobulins"/>
    <property type="match status" value="39"/>
</dbReference>
<dbReference type="InterPro" id="IPR002909">
    <property type="entry name" value="IPT_dom"/>
</dbReference>
<feature type="domain" description="IPT/TIG" evidence="4">
    <location>
        <begin position="2125"/>
        <end position="2213"/>
    </location>
</feature>
<dbReference type="Pfam" id="PF01833">
    <property type="entry name" value="TIG"/>
    <property type="match status" value="31"/>
</dbReference>
<sequence length="7804" mass="845447">MSGLAGAVNGMAQEDELDARQDQGVGRTPERDFVLKTMAEEGFGRRSAQQQCGNGREFNIDGALIAFKANCSTDGFQTLTKRPVKESDAASTIFAKDEEEGGGARRASHFLARDVTITMAQWLLLLPLFYLFSIAASIDVDPSRSPVVALLPRHLVAFYPLLSDSLDYAPDGYINGYSQDALLTRRSIAGSTSASTAAITQKLGLRLEQGTGLDLPLNVNSRNFPQLTVGGWVQARETMAVTQGCLLSQNGSTVGRSVCVDRGRWVVGGLEAAGARVKVDQWSFVAAAFNGSSTHFYVDGEVMAVDSEAKSVAGQLLVAGAAVDQPLGSFSGYLKSVFVFAVALSRTELDYLMTAKDVAAKVPGDAAPVPAPVVDPVEKTEPIPHFYLKDRLDHLVSARQVIDPDGDEYNAALPTIDDTELLSVELVYNDDVVSSDTVVNTSTVPLKLTSVDPVQREVHVGSEVTVQAVNVSVNGVDYSNEPVELEFIDLPSFTSLSPDNGPAGGGTTVTIYGQDFREDTRYAILFQPDMQTDATFVSENSLSWTTTAVNFTGIADLKLAVEGVVFPEIPSLQFMFTVTPQPTSVFPRLLPVHSETILTISGTGFGDFDGLRCSFVRLGADSEAINAQTKTTSATFVTNSIIQCPTPRFDVKGSYGVAVSNNAQDYSGQRDAVTITVHGDVELEHASVLSGPATGGTVVNITGTNFVPSADVACKFGTSRARGSFVSDSTIQCVSPAWIPTTVAAGVARVPITIALNGLDFFNSSVPFQYYAPPVISSISPSMVPINASLSLTLYGNYFISYGKVVCRIGPTLQVAGVVDISVSLNTGSDFSRSQASLFVHNPITITGADTPYVAKNLDSTITVRGRGFLRTSGVICAFGQEATSGTFIAAEVVTCAIPRTLLSNRDYELRVSLNNGTHFSRESARVWVYDPPTFNHVTATSADKKAVLQVAGSGFVVNASAALSIDCVFGAYGSVPARVENASSLVCVVPDIEFPGGTAKTLALDFLVGSSIIKTPLNFTFEPILPPMPLDPGEVPGRAAPAFLSNFSDDQLLAPKPPDTSDSPTAGRSIEPEVGDISPQYVEQGARVNITVRGQNFDKNSTFCHFSCHSDAVPAIVLSSAFALCPFGGTDAEPGIIAVSLSFNRDGSAPVTTPAFGASEQGIVCFTPPFSPGLATVQVAVGDAISSSKLQFKFTVTNNNQDYTSDRVVFTFYHPLVVDYATPLVGLIDELTTQILLVGHSFHGDADLVCGFQDKGNSGRSFVDATLVSTSTMTCTLPTPGGLYPRNSSASISTSLQIREATQQKPVFEAPFQYIARPVPLSVFPKLVLTTGGQTLTIEGSDLASGIDIFCQFDSYYPYDKTPFTQLNGTHGSCRTPERPPGPVEVRLCLRYQNQCSHESLTVSYVRTPIVRELAPNAQSEAEGFSITVIGKYFYNAPMSCAFDGVKTPATFTNQSAVACPTPALVRLMCSKFLFYVDGVEVMGKPLDYCTQMGPLVNLIRPATGPESGGTRVLVSGGPFRADIGYVCEFGKASIPAEYLSTSQIFCVSPPSRALSVPFSVAGQYYSSIRLTFTYQPAPVATGIAPSRGSELGQYQAIISGSKFIRGAGLRCQFGVSDVVAAKWISEASISCVVPPHSPGWVDVQVTNNLQDYSVQGVRFEYVVSPVVLGFEPTKVYAQDEDNIVLHGRDFRNSSDVRCIIGNELTEAAFLSSTKLKCGAATLVETSVVIGVLDLSLSTVGAFADKRLVVQDDGVWSLSPRVTSARGETLVTLSRLSGESLEFGAIYGRFCTRNRSICSELIPTDYVRKNQLRWLPPRWTGTDMSGVVDVYRVKNSSTPPTSPIATFPYRYYREAVLTSLTPSIGALTGGTVVTLSGLHFQDGHNLSCVVNGATFVPARFITDTMISCAMPLLVSGPRTVGVFVSFNGLEISETSLSFTYVEEPSVASIFPTGGPVTGTTVVSVVGAHFVSTPRSVCRFGDRSVPAIVVSSTEVSCLVQPSTWASLGHTQFQFSSNGQEFSRESVLYFFYEHPSLIDIQPRAGSVNGGTKLTLTWNNTIPDDYRGKNISCHIGSTTSDVLESTGKTLSVIAPASKDMVEGPVATQISLNGQNYVEGPPFWYLFEPRIDSIYPNSSGEAASSWIKVTGAGFPRLTTLSCRFGDSGGTVEASAEWVSERLVICRAPLHRPGTVDFTFSMNGVDAIDPKLKFTFTPRITLKESHPISEPTIRETGVDYPPSESTFQLTPALEVLDISPRHGFVNQSLEVFITLSTAATDLDQLTCRVGEPVVVPAFVVSRSSIVCKLPAVSSPRNVTVTVSSNGVDYAGGSNTTISYYPAPPQVVPVNHSSGSSKMMGVAITRDIEAIKAITVLSVEPKSGPVRGGSIVVMEIDRVTEYDDDLVCVFGNNTVEATTIKNGTVACKAPPANIPGRVLVGVSYRNEAMMLQPIGDLGFTYNLDEVIASIFPETLVASKQTTNLTLQGLNFFQPDKESTPLCRIGSVVTRAAILSSTEAVCSSVTLVAGEYPAALACDGVNFVSSAQLVTYLPPIWITVIQPPTVAVSGGMEIEVRGSSFAVGMLLYCNFGRGRFMVPAKVVSSTMLRCQTPAVGDYSLTLPVSVSLEEASSNDLLLSFEAPIALIAVTPSFGFSTGRTTVRIDVTRAPTAAKMSCLFGDTEVGAKRLTSTQISCEVPPHRPGNVRLAVRGATALDVARSALPFTFLPDLSIEKISPSRGTAAGGSNVALTLSQPVDELLQNGMMVCRFGALSTPVESVLGAHVSCISPPGRQNEQVVVAIAVNGQDVTVNGVGFTYFGSHELISIEPRTGSVGGNVTLRARLESADYGVGLAYQCGFESATGVIVFSKADALLTGELECSAVSPFPGLPGQVFVSAWQNGERYSSNSRSFGFALAPTIDEVSPTVIPESGGSVIRVEGSGFTGYNAFSCWFSDGSKVAASVIASSLLECISPPILPGTYSFGISWNEQELLTSPFTLMVYEQVSIVSIDPTSGFWSQQTQVRVFGTGFEPSAGLSCRFEGTLTPATHINRTEIRCHAPVWSLQNLSRYSVGVSVSLDGTTFIDSEVAFFTYHAAAKFDRIYPASGAVSGGTQVLVRGVVDEALAYSCVLNGHIVPAVPLNSSTLSCITPASASPQRVQLQISVLGTTVETDFPFWFTYYDLPSIESISPLTAKTVGGEEILLSGENFIATSALRCQFGDSVGISVVFVSPTTILCIAPPRNGAGYVAVEVSLNGVDYTSSRQALYYYDYIDVEDEQVEVDTGASNTSDPVEVEYEAPIQLSRASIGKLPGDGEGRVATVSGVNFLNTTELSCAFGEQLPPVRAEFANSTLVKCPIDGSVRLSQVLVGVSNNGHDFVFLDKTVEYVESPHITAIYPTFGPVEGGTPVQLTLSNTDVLKDENVKVFCSFGDQDTHAVMTEDNVATCVSPGVKQPLSVPISFYWRSSDLKDRFDAEKQFAIEFQYSVFPELADVSPPSGSVAEGTVVTLSGSGFRDGMSVRFGLGLNATEVPAMFVSGSLIMADVPEELMDGVTSIAVTANEVDYSNSLTFYVRPRAVLLSIYPSEISATTSEQEITLAIYGSGFTDTARETLKCRVGDDGAVNAAKWVSPVQISCPAPYLDAGLYSVYVALNGENFVNDGLKVFYQEKFLVYSIAPTFGVLGGNTRVQVYGSSIRGAANTSDLVCVFGTRPSPLEVINSSLAECVTPNQPKVGSVPFSIARLADVNPQYKPRGGGGGLQYFYHKVPVLTKILPSMIRASNASPLRVIGATFIDSLLLLCSIGGVSVPARYVSSNAVECLLTEHSSDAWLPDSMLDVEVSNNGQDFSNSELQVLVQAPIKLLGMEPTRGMIRERTAVKIFGEHLSPLYQNLKCHVGETHLVPATNLGDGWLECVLPASSFATTVHVSVSVDGVDYTADSLNFTYEDTPVVYSISPQNGSFEGGTPVTVYGEGFALPGPLYCVFGSSIVQAEVQSSLVAKCASPPYSPHSEQMVSVAIARFGSLATVASQVYFSYVDVELPHVASTSPQVDEVETWPPQAAPPCRIYLKGGPKLVMPLVKSVSPTSGSVLGGTNVTLSGQNFTTGPRIACIFGGEESLATLVNDSAAWCIVPPQAQPTTIYVRLKVFDPVTPEQPECVSESLAVFEYYRQLEFISMFPSEGPSTGGTELKISMAGVVDSPALFCAFTITLPSQPQPLRVNVQAEYHSDDFLSCITPSLALALPSSGDKWYENATAVARVEVSNNGVDFFATGKSFSFVPVRSESVVAQVDLKSLEVTATRPLKGPLTGGTRVVLSLSFAFPGSVVYCQFGAEVVRGSITPATFEVVCVSPRVRIEGAVRLAIGANGVDFDVYAAEFEYAVDASKRFILSPLNGLVSGGTLLHISGAAFDEDGGYTCKIGTQVVTANYVNATHIGCRTPAVAKPQEVPVRISDNGIDYSEFNLSFVYVEPLFVTSIYPASGGVDGGELVNVVGGNFTAGAEAVTCRFGNAVTTVAVEVSSNCQDYSNSGVVYRYTPALVVHSLEPNHGPLAGGTEVVVTGANFQNSSSMRCKFGERVTLAATFLDSTQFVCVSPSAAAEGDVYVEVADYGLFGILNGSFFSNSKSIFTYDRDLATDSVFPSQGPTTGNFSVRLTGGPYRKTDAVRCKFAEVVVVATWVSYDEILCMAPPHSPGVFTLEVTRNAQDYADTRVPFLYYAEQGVRSISPTFGPAYAAGTRIDVDGVAFVNSSLLSCRFGYVVTPGEYVSPTKMRCTTPPLPEHSGGLIAAPLPEYRNQLADPNVGSVYLFPDAHYYPQYFTRLVSVEVSNNQQDFSLSGINFLYYQDETVEAIAPTQAYDSAEPLAIFAFGRNFINTTSLSCRLGLQTFPATFVTSKLLLCEVAHPMPYDDARRGSDKVHELSQPRHALFEVSNNGKDFTNSHVVFEFLGACPTGYFCPRQLQGISGKIPCPRGTFCPGVANTAFTLCPRGTYQPKTAQSACLRCPIGYHCPHTGMHVPRLCPAGYVCDVTGIEEADQPCPEGHYCLEGTATTATTCTPTPSYTGMLIASPSAAEKPTTLRRQRGKNPLASIQARKSGCWRNETEDFGLQLSAHPSRFWMELRQLPLAPGSSFGGPMRGRFCLDDSCVKLADADNVRVEDAYFDYASTDFALRRPVACPPGTYCHPGTVASNSLMKNFTTAQPCFESMYCPEGSSNPRGFGECAPGFYCPFGTRIPCPAGSYCPQTGHISPLPCPPGTFNAMKAQSNCTSCPVGFICPGYSRVMPALCPPGYVCSKTSLASPNNLCPRGFYCLEGTATSDGFRNDTRLRPYPCRPGTYCLKGVVADEVRVGDYRYPQNCTAGFFCELGSYSPKGSGLCPPGFTCPSGTAAPIPTAKGTFAQLEGTVSAAECAPGYYAPTIESTECVPCPPGTSCENDGTAVASICPPGSYRGSLTADGLSCLACPQGTWSKNWELRGVEECLECAPGTVCPIDGISNPCTVEDLPYVYTPVSVNLTFAQCIERGSNYFFGVLLEPWIDELGQGAHFLPDRDNGRCYENTQPRGSDLYQRFADFHGALYEINSGAGVPHQGYGDDAQYPAPNMFARGSLAIDLPVSRAYDVARNCTPGFFYKKQWYPGTCEADIFCSASVWSKVTSADQLVSQAQSCPEGYVCDSSTTADTAFSHLCPAGYVCGAGTTPDLTLDSPRGQLHELCPAGKYCAAGTAESQKERYVCPVGYFCPTGTSNPLLGELSNDALRRRISSEDSNPFLHMNHMKYVGEGDIRMVSAHDMRCFDGVDDDLVEIFQLRANPNDEKKTIVVNRAEERNRLCARDHKWRTVELALRRNACDCVAQTKVVRRVFQLWKCTVAPSTAKPTVYDRTRFGWAEIHNSATQCAFRGTHGSKTVDLAPLVADGGSGVSFQTGWTETTAVHSYAELYSLVEAKYAAQTVPVDPYVYDLHHAMELVEAFGEETPAFAGFVAGSSEDSDEDLIRLDACACSQMFKCPNGTTSIAGSDDIYDCVKTGDEVLQRVSLIPLTSDRLLNGSDFQELTGISGYGLGSILLEPFEVAVITINTTQLERNLTYGAHYQISVYQDCKPCPPQYKCDLTDDPPGCTYPDDDNSTATRLYEKCMETYDGDAFVCNNMPFFCERRTLPLAEVSRTAADSGSNETTNLVGCCSCERQQMPYYFEDAAVMDRGFPDNKHGYLQFSIAALEETEITVAVELVHGLYMRDFAEGFTQDRFDLTVFTPGRADYSPSMPSTNTFLAFLQESDMEELMLPLNLPEQYGRVPGTLTYKHQVATTLLINRMSDIFVGDPQLPSKRGFIRNSEQNSVGALVSVTDTNSSSNGSTDSDAVVVPPTDYFGLYSVPDPLENMLRSDSWWAQELDGFEFLALPYLPYFSSCRGFDSNIFLFKMLETHPDCTFVGYDQTVEVDQYPWRKKLTPNADRCLIQYTAEVAASTTLISSISSAASTLSSFSSSESSSATTIKTFTRGVSLSCLYEENLEGGAEKLRWYEAPTGTVLFYITRDPATADSFVAEGDLTTTGTGWGRSDTFQSYLDTDALIPVIVGDAGQTLAVPQEVYLNLSYYQVTPGQKRVVQAFVNFGKLCAVTRSADLLVTLATKDIYPCAISKATNQLASKEYMLQISWEPLNWFELMNLFQFTVDVYLGFFTLVAMASMMLGFVIWVINRLFTKMKRPPKFRMKLLLKNIASPPPIGIFLASVPIFVACLLIYTWWHVLASKDPLNTPNAASFEDTAGDWLDRISLDKTRVQNYKRGRVGLSLIIIGIYLLLLGSRLLVPETLDAKPEDNAYKEMSITTPSDPFSVEADKDEEEEENEFWDPRAWKRANFLLTTVCFMVAMLVFWEFSYSPSFTENIYGYLVFFKILRTAMEFVLEHFLHEKLLVMPFAVVLSASESMMAMGSADFIGFTLFYFVNLTLVMIEHLYTAPLLRRMRALWPKWRLSMRRRMKKRRRRTREQKAQEEAEWARVCEKIDNQAAGVEAVLEGVAGYSVVFTELFIAPILLAFQSFFSNDTQMPALYGVRQTDLLYYVLFSVFIIPSNFVLGALQLNTMELAHGWKLYEYSAYQRHRFSTRDTRWPLGYTSADESIHPSCQSLDLLCFSSQLYFLLIVYSAGILLSMLGLSVCLRASYSFFGDPITFLIIGVVYFMMRALEISCIRIGNKLKVWKPRKLADGTLDEDLAAKLALGAGRQLELERERLELQALNSERFRHRFLERNRPWVLQHLAELFTPRTLQSTDGPAGDGRPNSEYIRDLYHELVNMGEGRRLKGDRSDISSDSEDDLEKMRRAWSNVPVEGASRDLALYWLARARKRRTFAKLVAGIVAASRQSECVVCGKCEDGGYTLHVDLAAEEGAKEHDPRALDRLIDGFESELGAQEMDADLWKAYFRKHAAYATLCNVCLTARQQALGSQGKKIAAGMRKLRSDEFSSDEGSDEDGGDAPFAPIVVARGSIEGRVLTKWLLAARKRLGGAFPRPEAQEEMERYARKLKRSRRRAGKKDHVDSDEEGRDPSKHWRLELNEAARALAIRWVWEARDLRDAAARNAAAELRDKLQALNDQIVEADDWFFGRELREAGLALRDDGAQLAEEQARVDEDLAQKIRATERDVVAFVEEKRSTNSAEERAFAELIAKEREDTKTRVAARELELLEAYKQKETEFAAAQRQAREAGELAPALVAEHRTYLAKMAEDRRTELESVEEAARTKTQHKEDAFARKLALAEAAVASRRALAQHRILALRKEARGVVRAREFAWQSKARSWIDRASRKVQVKQQEDAQAQLNDKRRRKRVLLAT</sequence>
<dbReference type="InterPro" id="IPR013783">
    <property type="entry name" value="Ig-like_fold"/>
</dbReference>
<feature type="domain" description="IPT/TIG" evidence="4">
    <location>
        <begin position="1944"/>
        <end position="2030"/>
    </location>
</feature>
<feature type="domain" description="IPT/TIG" evidence="4">
    <location>
        <begin position="4623"/>
        <end position="4707"/>
    </location>
</feature>
<feature type="domain" description="IPT/TIG" evidence="4">
    <location>
        <begin position="2368"/>
        <end position="2457"/>
    </location>
</feature>
<dbReference type="KEGG" id="psoj:PHYSODRAFT_344784"/>
<dbReference type="PANTHER" id="PTHR46104">
    <property type="entry name" value="GENE 9195-RELATED-RELATED"/>
    <property type="match status" value="1"/>
</dbReference>
<dbReference type="SMART" id="SM01411">
    <property type="entry name" value="Ephrin_rec_like"/>
    <property type="match status" value="4"/>
</dbReference>
<feature type="domain" description="IPT/TIG" evidence="4">
    <location>
        <begin position="1495"/>
        <end position="1577"/>
    </location>
</feature>
<feature type="domain" description="IPT/TIG" evidence="4">
    <location>
        <begin position="2033"/>
        <end position="2123"/>
    </location>
</feature>
<feature type="region of interest" description="Disordered" evidence="2">
    <location>
        <begin position="1055"/>
        <end position="1074"/>
    </location>
</feature>
<evidence type="ECO:0000259" key="4">
    <source>
        <dbReference type="SMART" id="SM00429"/>
    </source>
</evidence>
<dbReference type="InParanoid" id="G4YS46"/>
<feature type="domain" description="IPT/TIG" evidence="4">
    <location>
        <begin position="4528"/>
        <end position="4621"/>
    </location>
</feature>
<feature type="transmembrane region" description="Helical" evidence="3">
    <location>
        <begin position="6769"/>
        <end position="6789"/>
    </location>
</feature>
<keyword evidence="3" id="KW-1133">Transmembrane helix</keyword>
<feature type="transmembrane region" description="Helical" evidence="3">
    <location>
        <begin position="6838"/>
        <end position="6855"/>
    </location>
</feature>
<dbReference type="GeneID" id="20648665"/>
<dbReference type="Gene3D" id="2.60.120.200">
    <property type="match status" value="1"/>
</dbReference>
<feature type="compositionally biased region" description="Basic residues" evidence="2">
    <location>
        <begin position="7498"/>
        <end position="7509"/>
    </location>
</feature>
<feature type="domain" description="IPT/TIG" evidence="4">
    <location>
        <begin position="2911"/>
        <end position="2994"/>
    </location>
</feature>
<dbReference type="CDD" id="cd00102">
    <property type="entry name" value="IPT"/>
    <property type="match status" value="16"/>
</dbReference>
<feature type="domain" description="IPT/TIG" evidence="4">
    <location>
        <begin position="579"/>
        <end position="678"/>
    </location>
</feature>
<dbReference type="Gene3D" id="2.10.50.10">
    <property type="entry name" value="Tumor Necrosis Factor Receptor, subunit A, domain 2"/>
    <property type="match status" value="3"/>
</dbReference>
<feature type="domain" description="IPT/TIG" evidence="4">
    <location>
        <begin position="773"/>
        <end position="854"/>
    </location>
</feature>
<dbReference type="InterPro" id="IPR009030">
    <property type="entry name" value="Growth_fac_rcpt_cys_sf"/>
</dbReference>
<feature type="domain" description="IPT/TIG" evidence="4">
    <location>
        <begin position="3177"/>
        <end position="3263"/>
    </location>
</feature>
<feature type="domain" description="IPT/TIG" evidence="4">
    <location>
        <begin position="2998"/>
        <end position="3088"/>
    </location>
</feature>
<feature type="domain" description="IPT/TIG" evidence="4">
    <location>
        <begin position="2636"/>
        <end position="2722"/>
    </location>
</feature>
<feature type="domain" description="IPT/TIG" evidence="4">
    <location>
        <begin position="3662"/>
        <end position="3744"/>
    </location>
</feature>
<feature type="transmembrane region" description="Helical" evidence="3">
    <location>
        <begin position="6998"/>
        <end position="7018"/>
    </location>
</feature>
<accession>G4YS46</accession>
<keyword evidence="6" id="KW-1185">Reference proteome</keyword>
<dbReference type="Pfam" id="PF13385">
    <property type="entry name" value="Laminin_G_3"/>
    <property type="match status" value="1"/>
</dbReference>
<dbReference type="Proteomes" id="UP000002640">
    <property type="component" value="Unassembled WGS sequence"/>
</dbReference>
<feature type="domain" description="IPT/TIG" evidence="4">
    <location>
        <begin position="1855"/>
        <end position="1942"/>
    </location>
</feature>
<evidence type="ECO:0000256" key="2">
    <source>
        <dbReference type="SAM" id="MobiDB-lite"/>
    </source>
</evidence>
<dbReference type="PANTHER" id="PTHR46104:SF1">
    <property type="entry name" value="GENE 9195-RELATED"/>
    <property type="match status" value="1"/>
</dbReference>
<feature type="domain" description="IPT/TIG" evidence="4">
    <location>
        <begin position="4374"/>
        <end position="4459"/>
    </location>
</feature>
<keyword evidence="3" id="KW-0472">Membrane</keyword>
<feature type="domain" description="IPT/TIG" evidence="4">
    <location>
        <begin position="3940"/>
        <end position="4028"/>
    </location>
</feature>
<feature type="domain" description="IPT/TIG" evidence="4">
    <location>
        <begin position="1318"/>
        <end position="1407"/>
    </location>
</feature>
<dbReference type="SMART" id="SM00429">
    <property type="entry name" value="IPT"/>
    <property type="match status" value="32"/>
</dbReference>
<feature type="transmembrane region" description="Helical" evidence="3">
    <location>
        <begin position="6700"/>
        <end position="6726"/>
    </location>
</feature>
<feature type="domain" description="IPT/TIG" evidence="4">
    <location>
        <begin position="1072"/>
        <end position="1198"/>
    </location>
</feature>
<feature type="domain" description="IPT/TIG" evidence="4">
    <location>
        <begin position="4068"/>
        <end position="4160"/>
    </location>
</feature>
<dbReference type="STRING" id="1094619.G4YS46"/>
<feature type="transmembrane region" description="Helical" evidence="3">
    <location>
        <begin position="6867"/>
        <end position="6885"/>
    </location>
</feature>
<feature type="domain" description="IPT/TIG" evidence="4">
    <location>
        <begin position="490"/>
        <end position="577"/>
    </location>
</feature>
<evidence type="ECO:0000313" key="6">
    <source>
        <dbReference type="Proteomes" id="UP000002640"/>
    </source>
</evidence>
<name>G4YS46_PHYSP</name>
<dbReference type="OMA" id="GTYCHPG"/>
<feature type="domain" description="IPT/TIG" evidence="4">
    <location>
        <begin position="2724"/>
        <end position="2813"/>
    </location>
</feature>
<feature type="region of interest" description="Disordered" evidence="2">
    <location>
        <begin position="1"/>
        <end position="28"/>
    </location>
</feature>
<feature type="domain" description="IPT/TIG" evidence="4">
    <location>
        <begin position="2548"/>
        <end position="2635"/>
    </location>
</feature>
<proteinExistence type="predicted"/>
<feature type="domain" description="IPT/TIG" evidence="4">
    <location>
        <begin position="680"/>
        <end position="771"/>
    </location>
</feature>
<organism evidence="5 6">
    <name type="scientific">Phytophthora sojae (strain P6497)</name>
    <name type="common">Soybean stem and root rot agent</name>
    <name type="synonym">Phytophthora megasperma f. sp. glycines</name>
    <dbReference type="NCBI Taxonomy" id="1094619"/>
    <lineage>
        <taxon>Eukaryota</taxon>
        <taxon>Sar</taxon>
        <taxon>Stramenopiles</taxon>
        <taxon>Oomycota</taxon>
        <taxon>Peronosporomycetes</taxon>
        <taxon>Peronosporales</taxon>
        <taxon>Peronosporaceae</taxon>
        <taxon>Phytophthora</taxon>
    </lineage>
</organism>
<feature type="transmembrane region" description="Helical" evidence="3">
    <location>
        <begin position="7116"/>
        <end position="7136"/>
    </location>
</feature>
<dbReference type="InterPro" id="IPR013320">
    <property type="entry name" value="ConA-like_dom_sf"/>
</dbReference>
<feature type="transmembrane region" description="Helical" evidence="3">
    <location>
        <begin position="6656"/>
        <end position="6679"/>
    </location>
</feature>
<feature type="transmembrane region" description="Helical" evidence="3">
    <location>
        <begin position="6916"/>
        <end position="6936"/>
    </location>
</feature>
<feature type="domain" description="IPT/TIG" evidence="4">
    <location>
        <begin position="4285"/>
        <end position="4371"/>
    </location>
</feature>
<feature type="transmembrane region" description="Helical" evidence="3">
    <location>
        <begin position="7038"/>
        <end position="7060"/>
    </location>
</feature>
<evidence type="ECO:0000313" key="5">
    <source>
        <dbReference type="EMBL" id="EGZ24747.1"/>
    </source>
</evidence>
<evidence type="ECO:0000256" key="3">
    <source>
        <dbReference type="SAM" id="Phobius"/>
    </source>
</evidence>
<dbReference type="InterPro" id="IPR014756">
    <property type="entry name" value="Ig_E-set"/>
</dbReference>
<dbReference type="CDD" id="cd00603">
    <property type="entry name" value="IPT_PCSR"/>
    <property type="match status" value="2"/>
</dbReference>
<evidence type="ECO:0000256" key="1">
    <source>
        <dbReference type="PROSITE-ProRule" id="PRU00087"/>
    </source>
</evidence>
<dbReference type="EMBL" id="JH159152">
    <property type="protein sequence ID" value="EGZ24747.1"/>
    <property type="molecule type" value="Genomic_DNA"/>
</dbReference>
<gene>
    <name evidence="5" type="ORF">PHYSODRAFT_344784</name>
</gene>
<dbReference type="SUPFAM" id="SSF81296">
    <property type="entry name" value="E set domains"/>
    <property type="match status" value="30"/>
</dbReference>
<feature type="domain" description="IPT/TIG" evidence="4">
    <location>
        <begin position="2248"/>
        <end position="2337"/>
    </location>
</feature>
<dbReference type="PROSITE" id="PS50194">
    <property type="entry name" value="FILAMIN_REPEAT"/>
    <property type="match status" value="1"/>
</dbReference>
<keyword evidence="3" id="KW-0812">Transmembrane</keyword>
<dbReference type="SUPFAM" id="SSF57184">
    <property type="entry name" value="Growth factor receptor domain"/>
    <property type="match status" value="2"/>
</dbReference>
<feature type="domain" description="IPT/TIG" evidence="4">
    <location>
        <begin position="3383"/>
        <end position="3469"/>
    </location>
</feature>
<feature type="domain" description="IPT/TIG" evidence="4">
    <location>
        <begin position="3851"/>
        <end position="3938"/>
    </location>
</feature>
<feature type="repeat" description="Filamin" evidence="1">
    <location>
        <begin position="2969"/>
        <end position="2995"/>
    </location>
</feature>
<feature type="domain" description="IPT/TIG" evidence="4">
    <location>
        <begin position="3481"/>
        <end position="3567"/>
    </location>
</feature>
<protein>
    <recommendedName>
        <fullName evidence="4">IPT/TIG domain-containing protein</fullName>
    </recommendedName>
</protein>
<feature type="domain" description="IPT/TIG" evidence="4">
    <location>
        <begin position="1216"/>
        <end position="1316"/>
    </location>
</feature>
<feature type="transmembrane region" description="Helical" evidence="3">
    <location>
        <begin position="7142"/>
        <end position="7161"/>
    </location>
</feature>